<accession>A0A831LQ40</accession>
<name>A0A831LQ40_9BACT</name>
<feature type="coiled-coil region" evidence="1">
    <location>
        <begin position="3"/>
        <end position="33"/>
    </location>
</feature>
<dbReference type="GO" id="GO:0004386">
    <property type="term" value="F:helicase activity"/>
    <property type="evidence" value="ECO:0007669"/>
    <property type="project" value="UniProtKB-KW"/>
</dbReference>
<protein>
    <submittedName>
        <fullName evidence="3">Helicase</fullName>
    </submittedName>
</protein>
<organism evidence="3">
    <name type="scientific">Mariniphaga anaerophila</name>
    <dbReference type="NCBI Taxonomy" id="1484053"/>
    <lineage>
        <taxon>Bacteria</taxon>
        <taxon>Pseudomonadati</taxon>
        <taxon>Bacteroidota</taxon>
        <taxon>Bacteroidia</taxon>
        <taxon>Marinilabiliales</taxon>
        <taxon>Prolixibacteraceae</taxon>
        <taxon>Mariniphaga</taxon>
    </lineage>
</organism>
<evidence type="ECO:0000313" key="3">
    <source>
        <dbReference type="EMBL" id="HDR50597.1"/>
    </source>
</evidence>
<evidence type="ECO:0000256" key="1">
    <source>
        <dbReference type="SAM" id="Coils"/>
    </source>
</evidence>
<dbReference type="InterPro" id="IPR054347">
    <property type="entry name" value="TOTE_primase"/>
</dbReference>
<gene>
    <name evidence="3" type="ORF">ENN90_03110</name>
</gene>
<dbReference type="EMBL" id="DSDK01000174">
    <property type="protein sequence ID" value="HDR50597.1"/>
    <property type="molecule type" value="Genomic_DNA"/>
</dbReference>
<keyword evidence="3" id="KW-0067">ATP-binding</keyword>
<dbReference type="Pfam" id="PF22548">
    <property type="entry name" value="AEP-TOTE"/>
    <property type="match status" value="1"/>
</dbReference>
<keyword evidence="1" id="KW-0175">Coiled coil</keyword>
<keyword evidence="3" id="KW-0347">Helicase</keyword>
<comment type="caution">
    <text evidence="3">The sequence shown here is derived from an EMBL/GenBank/DDBJ whole genome shotgun (WGS) entry which is preliminary data.</text>
</comment>
<dbReference type="AlphaFoldDB" id="A0A831LQ40"/>
<feature type="non-terminal residue" evidence="3">
    <location>
        <position position="224"/>
    </location>
</feature>
<proteinExistence type="predicted"/>
<keyword evidence="3" id="KW-0378">Hydrolase</keyword>
<dbReference type="Proteomes" id="UP000886047">
    <property type="component" value="Unassembled WGS sequence"/>
</dbReference>
<reference evidence="3" key="1">
    <citation type="journal article" date="2020" name="mSystems">
        <title>Genome- and Community-Level Interaction Insights into Carbon Utilization and Element Cycling Functions of Hydrothermarchaeota in Hydrothermal Sediment.</title>
        <authorList>
            <person name="Zhou Z."/>
            <person name="Liu Y."/>
            <person name="Xu W."/>
            <person name="Pan J."/>
            <person name="Luo Z.H."/>
            <person name="Li M."/>
        </authorList>
    </citation>
    <scope>NUCLEOTIDE SEQUENCE [LARGE SCALE GENOMIC DNA]</scope>
    <source>
        <strain evidence="3">SpSt-1217</strain>
    </source>
</reference>
<feature type="domain" description="TOTE conflict system primase" evidence="2">
    <location>
        <begin position="75"/>
        <end position="223"/>
    </location>
</feature>
<keyword evidence="3" id="KW-0547">Nucleotide-binding</keyword>
<evidence type="ECO:0000259" key="2">
    <source>
        <dbReference type="Pfam" id="PF22548"/>
    </source>
</evidence>
<sequence>MDLQELSEKYRALQEENRKLKERIEQLESQARRKPGIRVDEVEKCITDTDQKSNPDDPAEVIKSNTIDKQSSPTEKIELFASLFKGREDIFATRWENNKKGISGYSPACGNEWVPGICQKPKIKCSACTNKDFLELNSQAIEDHLRGKTVAGIYPLLSDETCWFLAIDFDGEEWQKDIKTIMEVCSEFSIPIAVERSRSGNGAHAWFFFEQPVPASAARKFGSA</sequence>